<feature type="transmembrane region" description="Helical" evidence="7">
    <location>
        <begin position="141"/>
        <end position="158"/>
    </location>
</feature>
<dbReference type="EMBL" id="JAFMYW010000004">
    <property type="protein sequence ID" value="MBO0949755.1"/>
    <property type="molecule type" value="Genomic_DNA"/>
</dbReference>
<feature type="transmembrane region" description="Helical" evidence="7">
    <location>
        <begin position="170"/>
        <end position="190"/>
    </location>
</feature>
<evidence type="ECO:0000313" key="10">
    <source>
        <dbReference type="Proteomes" id="UP000664628"/>
    </source>
</evidence>
<keyword evidence="3 6" id="KW-0812">Transmembrane</keyword>
<feature type="transmembrane region" description="Helical" evidence="7">
    <location>
        <begin position="466"/>
        <end position="489"/>
    </location>
</feature>
<dbReference type="PANTHER" id="PTHR43507">
    <property type="entry name" value="NADH-UBIQUINONE OXIDOREDUCTASE CHAIN 4"/>
    <property type="match status" value="1"/>
</dbReference>
<feature type="transmembrane region" description="Helical" evidence="7">
    <location>
        <begin position="525"/>
        <end position="545"/>
    </location>
</feature>
<sequence>MNLLSLLIFIPLVGALVVALVPGERPALFRGIALAVTVIEVLLSALAYWQYVPGNPDYQLLEQADWITLPLGSLGVASIDYLVGVDGISLPLVILSAVVMLVGVVSSWTITQRTKAYFSLYLLLTGTIMGCFLALDFFLFFLFFEFMLLPMYFLIGLWGGPRREYASIKFFLYTLAGSVLILLVMISLYLSVMDPVSTAINAGLIELAGDFTADVRQLLQAQLANGQLNPSLIVHTFDWRYMADGGNYLPGSFLSGAGEVLIGGMPSRMLAFWAVFLGFAIKLPIVPFHTWLPDAHVEAPTPVSVVLAGVLLKIGGYGFIRVAWGLFPDAGAEYATTLAGLGTLTIVYGGLNALAQYDLKKMIAYSSVSHMGFVLLGVASITAEGINGAVYQMVSHGILSAMLFLLTGVLYDRTHDRRIDSYRGLMTPMPQYATLTAIAFFASLGLPGFPGFIGELFTLMGSYQSVYLPGWITAVSTLGIILAAAYFLWTLQRMFFGTTWVRSQSTLANQTDVEPLADLTARERLMLIPLALIALSIGLFPNLIFDLTNSTVARWLLAFAVE</sequence>
<name>A0ABS3JIB6_9BACT</name>
<comment type="caution">
    <text evidence="9">The sequence shown here is derived from an EMBL/GenBank/DDBJ whole genome shotgun (WGS) entry which is preliminary data.</text>
</comment>
<feature type="transmembrane region" description="Helical" evidence="7">
    <location>
        <begin position="432"/>
        <end position="454"/>
    </location>
</feature>
<dbReference type="InterPro" id="IPR010227">
    <property type="entry name" value="NADH_Q_OxRdtase_chainM/4"/>
</dbReference>
<comment type="subcellular location">
    <subcellularLocation>
        <location evidence="1">Endomembrane system</location>
        <topology evidence="1">Multi-pass membrane protein</topology>
    </subcellularLocation>
    <subcellularLocation>
        <location evidence="6">Membrane</location>
        <topology evidence="6">Multi-pass membrane protein</topology>
    </subcellularLocation>
</comment>
<feature type="transmembrane region" description="Helical" evidence="7">
    <location>
        <begin position="389"/>
        <end position="411"/>
    </location>
</feature>
<evidence type="ECO:0000256" key="7">
    <source>
        <dbReference type="SAM" id="Phobius"/>
    </source>
</evidence>
<feature type="transmembrane region" description="Helical" evidence="7">
    <location>
        <begin position="362"/>
        <end position="383"/>
    </location>
</feature>
<feature type="transmembrane region" description="Helical" evidence="7">
    <location>
        <begin position="304"/>
        <end position="324"/>
    </location>
</feature>
<dbReference type="InterPro" id="IPR001750">
    <property type="entry name" value="ND/Mrp_TM"/>
</dbReference>
<feature type="domain" description="NADH:quinone oxidoreductase/Mrp antiporter transmembrane" evidence="8">
    <location>
        <begin position="134"/>
        <end position="190"/>
    </location>
</feature>
<feature type="transmembrane region" description="Helical" evidence="7">
    <location>
        <begin position="29"/>
        <end position="52"/>
    </location>
</feature>
<dbReference type="RefSeq" id="WP_207329720.1">
    <property type="nucleotide sequence ID" value="NZ_JAFMYW010000004.1"/>
</dbReference>
<keyword evidence="5 7" id="KW-0472">Membrane</keyword>
<feature type="domain" description="NADH:quinone oxidoreductase/Mrp antiporter transmembrane" evidence="8">
    <location>
        <begin position="266"/>
        <end position="475"/>
    </location>
</feature>
<dbReference type="Pfam" id="PF00361">
    <property type="entry name" value="Proton_antipo_M"/>
    <property type="match status" value="2"/>
</dbReference>
<accession>A0ABS3JIB6</accession>
<evidence type="ECO:0000313" key="9">
    <source>
        <dbReference type="EMBL" id="MBO0949755.1"/>
    </source>
</evidence>
<evidence type="ECO:0000256" key="5">
    <source>
        <dbReference type="ARBA" id="ARBA00023136"/>
    </source>
</evidence>
<feature type="transmembrane region" description="Helical" evidence="7">
    <location>
        <begin position="88"/>
        <end position="110"/>
    </location>
</feature>
<evidence type="ECO:0000259" key="8">
    <source>
        <dbReference type="Pfam" id="PF00361"/>
    </source>
</evidence>
<evidence type="ECO:0000256" key="2">
    <source>
        <dbReference type="ARBA" id="ARBA00009025"/>
    </source>
</evidence>
<dbReference type="NCBIfam" id="TIGR01972">
    <property type="entry name" value="NDH_I_M"/>
    <property type="match status" value="1"/>
</dbReference>
<feature type="transmembrane region" description="Helical" evidence="7">
    <location>
        <begin position="117"/>
        <end position="135"/>
    </location>
</feature>
<dbReference type="InterPro" id="IPR003918">
    <property type="entry name" value="NADH_UbQ_OxRdtase"/>
</dbReference>
<evidence type="ECO:0000256" key="3">
    <source>
        <dbReference type="ARBA" id="ARBA00022692"/>
    </source>
</evidence>
<dbReference type="Proteomes" id="UP000664628">
    <property type="component" value="Unassembled WGS sequence"/>
</dbReference>
<gene>
    <name evidence="9" type="ORF">J2I46_14255</name>
</gene>
<evidence type="ECO:0000256" key="1">
    <source>
        <dbReference type="ARBA" id="ARBA00004127"/>
    </source>
</evidence>
<keyword evidence="10" id="KW-1185">Reference proteome</keyword>
<reference evidence="9 10" key="1">
    <citation type="submission" date="2021-03" db="EMBL/GenBank/DDBJ databases">
        <title>Fibrella sp. HMF5405 genome sequencing and assembly.</title>
        <authorList>
            <person name="Kang H."/>
            <person name="Kim H."/>
            <person name="Bae S."/>
            <person name="Joh K."/>
        </authorList>
    </citation>
    <scope>NUCLEOTIDE SEQUENCE [LARGE SCALE GENOMIC DNA]</scope>
    <source>
        <strain evidence="9 10">HMF5405</strain>
    </source>
</reference>
<dbReference type="PRINTS" id="PR01437">
    <property type="entry name" value="NUOXDRDTASE4"/>
</dbReference>
<keyword evidence="4 7" id="KW-1133">Transmembrane helix</keyword>
<dbReference type="PANTHER" id="PTHR43507:SF1">
    <property type="entry name" value="NADH-UBIQUINONE OXIDOREDUCTASE CHAIN 4"/>
    <property type="match status" value="1"/>
</dbReference>
<proteinExistence type="inferred from homology"/>
<protein>
    <submittedName>
        <fullName evidence="9">NADH-quinone oxidoreductase subunit M</fullName>
    </submittedName>
</protein>
<comment type="similarity">
    <text evidence="2">Belongs to the complex I subunit 4 family.</text>
</comment>
<organism evidence="9 10">
    <name type="scientific">Fibrella forsythiae</name>
    <dbReference type="NCBI Taxonomy" id="2817061"/>
    <lineage>
        <taxon>Bacteria</taxon>
        <taxon>Pseudomonadati</taxon>
        <taxon>Bacteroidota</taxon>
        <taxon>Cytophagia</taxon>
        <taxon>Cytophagales</taxon>
        <taxon>Spirosomataceae</taxon>
        <taxon>Fibrella</taxon>
    </lineage>
</organism>
<evidence type="ECO:0000256" key="4">
    <source>
        <dbReference type="ARBA" id="ARBA00022989"/>
    </source>
</evidence>
<evidence type="ECO:0000256" key="6">
    <source>
        <dbReference type="RuleBase" id="RU000320"/>
    </source>
</evidence>
<feature type="transmembrane region" description="Helical" evidence="7">
    <location>
        <begin position="336"/>
        <end position="355"/>
    </location>
</feature>
<feature type="transmembrane region" description="Helical" evidence="7">
    <location>
        <begin position="270"/>
        <end position="292"/>
    </location>
</feature>